<comment type="similarity">
    <text evidence="9">Belongs to the SKINT family.</text>
</comment>
<evidence type="ECO:0000256" key="1">
    <source>
        <dbReference type="ARBA" id="ARBA00004370"/>
    </source>
</evidence>
<evidence type="ECO:0000313" key="12">
    <source>
        <dbReference type="Ensembl" id="ENSLCAP00010003055.1"/>
    </source>
</evidence>
<dbReference type="InterPro" id="IPR007110">
    <property type="entry name" value="Ig-like_dom"/>
</dbReference>
<evidence type="ECO:0000256" key="10">
    <source>
        <dbReference type="SAM" id="Phobius"/>
    </source>
</evidence>
<dbReference type="InterPro" id="IPR036179">
    <property type="entry name" value="Ig-like_dom_sf"/>
</dbReference>
<dbReference type="Ensembl" id="ENSLCAT00010003148.1">
    <property type="protein sequence ID" value="ENSLCAP00010003055.1"/>
    <property type="gene ID" value="ENSLCAG00010001612.1"/>
</dbReference>
<dbReference type="GO" id="GO:0009897">
    <property type="term" value="C:external side of plasma membrane"/>
    <property type="evidence" value="ECO:0007669"/>
    <property type="project" value="TreeGrafter"/>
</dbReference>
<feature type="transmembrane region" description="Helical" evidence="10">
    <location>
        <begin position="295"/>
        <end position="319"/>
    </location>
</feature>
<comment type="subcellular location">
    <subcellularLocation>
        <location evidence="1">Membrane</location>
    </subcellularLocation>
</comment>
<dbReference type="FunFam" id="2.60.40.10:FF:000088">
    <property type="entry name" value="Butyrophilin subfamily 1 member A1"/>
    <property type="match status" value="1"/>
</dbReference>
<keyword evidence="2 10" id="KW-0812">Transmembrane</keyword>
<reference evidence="12" key="3">
    <citation type="submission" date="2025-09" db="UniProtKB">
        <authorList>
            <consortium name="Ensembl"/>
        </authorList>
    </citation>
    <scope>IDENTIFICATION</scope>
</reference>
<name>A0A4W6BX80_LATCA</name>
<dbReference type="GO" id="GO:0050852">
    <property type="term" value="P:T cell receptor signaling pathway"/>
    <property type="evidence" value="ECO:0007669"/>
    <property type="project" value="TreeGrafter"/>
</dbReference>
<dbReference type="GeneTree" id="ENSGT01050000244843"/>
<dbReference type="GO" id="GO:0001817">
    <property type="term" value="P:regulation of cytokine production"/>
    <property type="evidence" value="ECO:0007669"/>
    <property type="project" value="TreeGrafter"/>
</dbReference>
<dbReference type="GO" id="GO:1903037">
    <property type="term" value="P:regulation of leukocyte cell-cell adhesion"/>
    <property type="evidence" value="ECO:0007669"/>
    <property type="project" value="UniProtKB-ARBA"/>
</dbReference>
<dbReference type="Gene3D" id="2.60.40.10">
    <property type="entry name" value="Immunoglobulins"/>
    <property type="match status" value="2"/>
</dbReference>
<dbReference type="GO" id="GO:0042110">
    <property type="term" value="P:T cell activation"/>
    <property type="evidence" value="ECO:0007669"/>
    <property type="project" value="UniProtKB-ARBA"/>
</dbReference>
<dbReference type="Pfam" id="PF22705">
    <property type="entry name" value="C2-set_3"/>
    <property type="match status" value="1"/>
</dbReference>
<evidence type="ECO:0000256" key="2">
    <source>
        <dbReference type="ARBA" id="ARBA00022692"/>
    </source>
</evidence>
<reference evidence="13" key="1">
    <citation type="submission" date="2015-09" db="EMBL/GenBank/DDBJ databases">
        <authorList>
            <person name="Sai Rama Sridatta P."/>
        </authorList>
    </citation>
    <scope>NUCLEOTIDE SEQUENCE [LARGE SCALE GENOMIC DNA]</scope>
</reference>
<keyword evidence="8" id="KW-0393">Immunoglobulin domain</keyword>
<reference evidence="12" key="2">
    <citation type="submission" date="2025-08" db="UniProtKB">
        <authorList>
            <consortium name="Ensembl"/>
        </authorList>
    </citation>
    <scope>IDENTIFICATION</scope>
</reference>
<keyword evidence="13" id="KW-1185">Reference proteome</keyword>
<dbReference type="InParanoid" id="A0A4W6BX80"/>
<dbReference type="InterPro" id="IPR053896">
    <property type="entry name" value="BTN3A2-like_Ig-C"/>
</dbReference>
<keyword evidence="7" id="KW-0325">Glycoprotein</keyword>
<dbReference type="InterPro" id="IPR013783">
    <property type="entry name" value="Ig-like_fold"/>
</dbReference>
<evidence type="ECO:0000256" key="7">
    <source>
        <dbReference type="ARBA" id="ARBA00023180"/>
    </source>
</evidence>
<keyword evidence="3" id="KW-0732">Signal</keyword>
<dbReference type="SMART" id="SM00406">
    <property type="entry name" value="IGv"/>
    <property type="match status" value="1"/>
</dbReference>
<dbReference type="PANTHER" id="PTHR24100:SF151">
    <property type="entry name" value="ICOS LIGAND"/>
    <property type="match status" value="1"/>
</dbReference>
<dbReference type="PROSITE" id="PS50835">
    <property type="entry name" value="IG_LIKE"/>
    <property type="match status" value="2"/>
</dbReference>
<dbReference type="GO" id="GO:0005102">
    <property type="term" value="F:signaling receptor binding"/>
    <property type="evidence" value="ECO:0007669"/>
    <property type="project" value="TreeGrafter"/>
</dbReference>
<evidence type="ECO:0000256" key="4">
    <source>
        <dbReference type="ARBA" id="ARBA00022989"/>
    </source>
</evidence>
<sequence length="332" mass="37202">MFPPEKSDIVSYILYYILLICYCCPSDVLSSIKNSVSRKTQNLMDFFPLGQSEMIGPPQLIVGIIGGDIILPCHLEPPADVTGLTVEWARSDLNPRFVHLRRDGVELLLDQNSLYTGRTSLSSNKLKTGDISLKLSNVKISDAGTYKCLVPKFGAESAFEVVVGAVSSPDVEISTLSNAVVLDCKSKGWYPEPEVLWLDGEGNLLSAGPTETVRGPDDLYTVSSRVTVEKRHSNSFTCRVQQNKTNQTTETHIHIKGIKMVDNIMMWSLCQFHVSCNWYFVVLLFQMISSWFHRVLQFVLLSTWLFASHVFLQFSLLLGKSAKPKSIRMKLN</sequence>
<dbReference type="Proteomes" id="UP000314980">
    <property type="component" value="Unassembled WGS sequence"/>
</dbReference>
<dbReference type="Pfam" id="PF07686">
    <property type="entry name" value="V-set"/>
    <property type="match status" value="1"/>
</dbReference>
<feature type="domain" description="Ig-like" evidence="11">
    <location>
        <begin position="66"/>
        <end position="150"/>
    </location>
</feature>
<dbReference type="FunFam" id="2.60.40.10:FF:000142">
    <property type="entry name" value="V-set domain-containing T-cell activation inhibitor 1"/>
    <property type="match status" value="1"/>
</dbReference>
<keyword evidence="5 10" id="KW-0472">Membrane</keyword>
<proteinExistence type="inferred from homology"/>
<dbReference type="AlphaFoldDB" id="A0A4W6BX80"/>
<protein>
    <recommendedName>
        <fullName evidence="11">Ig-like domain-containing protein</fullName>
    </recommendedName>
</protein>
<dbReference type="GO" id="GO:0050863">
    <property type="term" value="P:regulation of T cell activation"/>
    <property type="evidence" value="ECO:0007669"/>
    <property type="project" value="UniProtKB-ARBA"/>
</dbReference>
<evidence type="ECO:0000256" key="5">
    <source>
        <dbReference type="ARBA" id="ARBA00023136"/>
    </source>
</evidence>
<dbReference type="InterPro" id="IPR050504">
    <property type="entry name" value="IgSF_BTN/MOG"/>
</dbReference>
<feature type="transmembrane region" description="Helical" evidence="10">
    <location>
        <begin position="12"/>
        <end position="32"/>
    </location>
</feature>
<evidence type="ECO:0000256" key="8">
    <source>
        <dbReference type="ARBA" id="ARBA00023319"/>
    </source>
</evidence>
<feature type="transmembrane region" description="Helical" evidence="10">
    <location>
        <begin position="264"/>
        <end position="289"/>
    </location>
</feature>
<feature type="domain" description="Ig-like" evidence="11">
    <location>
        <begin position="151"/>
        <end position="254"/>
    </location>
</feature>
<evidence type="ECO:0000256" key="6">
    <source>
        <dbReference type="ARBA" id="ARBA00023157"/>
    </source>
</evidence>
<keyword evidence="4 10" id="KW-1133">Transmembrane helix</keyword>
<accession>A0A4W6BX80</accession>
<dbReference type="InterPro" id="IPR003599">
    <property type="entry name" value="Ig_sub"/>
</dbReference>
<evidence type="ECO:0000256" key="3">
    <source>
        <dbReference type="ARBA" id="ARBA00022729"/>
    </source>
</evidence>
<dbReference type="SUPFAM" id="SSF48726">
    <property type="entry name" value="Immunoglobulin"/>
    <property type="match status" value="2"/>
</dbReference>
<dbReference type="SMART" id="SM00409">
    <property type="entry name" value="IG"/>
    <property type="match status" value="2"/>
</dbReference>
<keyword evidence="6" id="KW-1015">Disulfide bond</keyword>
<evidence type="ECO:0000313" key="13">
    <source>
        <dbReference type="Proteomes" id="UP000314980"/>
    </source>
</evidence>
<dbReference type="InterPro" id="IPR013106">
    <property type="entry name" value="Ig_V-set"/>
</dbReference>
<evidence type="ECO:0000256" key="9">
    <source>
        <dbReference type="ARBA" id="ARBA00038221"/>
    </source>
</evidence>
<organism evidence="12 13">
    <name type="scientific">Lates calcarifer</name>
    <name type="common">Barramundi</name>
    <name type="synonym">Holocentrus calcarifer</name>
    <dbReference type="NCBI Taxonomy" id="8187"/>
    <lineage>
        <taxon>Eukaryota</taxon>
        <taxon>Metazoa</taxon>
        <taxon>Chordata</taxon>
        <taxon>Craniata</taxon>
        <taxon>Vertebrata</taxon>
        <taxon>Euteleostomi</taxon>
        <taxon>Actinopterygii</taxon>
        <taxon>Neopterygii</taxon>
        <taxon>Teleostei</taxon>
        <taxon>Neoteleostei</taxon>
        <taxon>Acanthomorphata</taxon>
        <taxon>Carangaria</taxon>
        <taxon>Carangaria incertae sedis</taxon>
        <taxon>Centropomidae</taxon>
        <taxon>Lates</taxon>
    </lineage>
</organism>
<evidence type="ECO:0000259" key="11">
    <source>
        <dbReference type="PROSITE" id="PS50835"/>
    </source>
</evidence>
<dbReference type="PANTHER" id="PTHR24100">
    <property type="entry name" value="BUTYROPHILIN"/>
    <property type="match status" value="1"/>
</dbReference>